<accession>F5RI72</accession>
<dbReference type="AlphaFoldDB" id="F5RI72"/>
<organism evidence="1 2">
    <name type="scientific">Methyloversatilis universalis (strain ATCC BAA-1314 / DSM 25237 / JCM 13912 / CCUG 52030 / FAM5)</name>
    <dbReference type="NCBI Taxonomy" id="1000565"/>
    <lineage>
        <taxon>Bacteria</taxon>
        <taxon>Pseudomonadati</taxon>
        <taxon>Pseudomonadota</taxon>
        <taxon>Betaproteobacteria</taxon>
        <taxon>Nitrosomonadales</taxon>
        <taxon>Sterolibacteriaceae</taxon>
        <taxon>Methyloversatilis</taxon>
    </lineage>
</organism>
<dbReference type="STRING" id="1000565.METUNv1_04022"/>
<dbReference type="Proteomes" id="UP000005019">
    <property type="component" value="Unassembled WGS sequence"/>
</dbReference>
<sequence>MSFAGQVDWKRRVIGDCATEMLGKAMAAVPAAVPAALARNLRRADCVLFWSDMDVSLLVVVDALHSRVRTVARIRHGAKHSDANLARSPPQSAVQRDGWIREGLFTSAVYFTMPQA</sequence>
<reference evidence="1 2" key="1">
    <citation type="journal article" date="2011" name="J. Bacteriol.">
        <title>Genome sequence of Methyloversatilis universalis FAM5T, a methylotrophic representative of the order Rhodocyclales.</title>
        <authorList>
            <person name="Kittichotirat W."/>
            <person name="Good N.M."/>
            <person name="Hall R."/>
            <person name="Bringel F."/>
            <person name="Lajus A."/>
            <person name="Medigue C."/>
            <person name="Smalley N.E."/>
            <person name="Beck D."/>
            <person name="Bumgarner R."/>
            <person name="Vuilleumier S."/>
            <person name="Kalyuzhnaya M.G."/>
        </authorList>
    </citation>
    <scope>NUCLEOTIDE SEQUENCE [LARGE SCALE GENOMIC DNA]</scope>
    <source>
        <strain evidence="2">ATCC BAA-1314 / JCM 13912 / FAM5</strain>
    </source>
</reference>
<protein>
    <submittedName>
        <fullName evidence="1">Uncharacterized protein</fullName>
    </submittedName>
</protein>
<dbReference type="EMBL" id="AFHG01000059">
    <property type="protein sequence ID" value="EGK70054.1"/>
    <property type="molecule type" value="Genomic_DNA"/>
</dbReference>
<evidence type="ECO:0000313" key="1">
    <source>
        <dbReference type="EMBL" id="EGK70054.1"/>
    </source>
</evidence>
<gene>
    <name evidence="1" type="ORF">METUNv1_04022</name>
</gene>
<name>F5RI72_METUF</name>
<keyword evidence="2" id="KW-1185">Reference proteome</keyword>
<comment type="caution">
    <text evidence="1">The sequence shown here is derived from an EMBL/GenBank/DDBJ whole genome shotgun (WGS) entry which is preliminary data.</text>
</comment>
<evidence type="ECO:0000313" key="2">
    <source>
        <dbReference type="Proteomes" id="UP000005019"/>
    </source>
</evidence>
<proteinExistence type="predicted"/>